<reference evidence="2" key="1">
    <citation type="submission" date="2016-03" db="EMBL/GenBank/DDBJ databases">
        <authorList>
            <person name="Loux Valentin"/>
        </authorList>
    </citation>
    <scope>NUCLEOTIDE SEQUENCE [LARGE SCALE GENOMIC DNA]</scope>
    <source>
        <strain evidence="2">C1</strain>
    </source>
</reference>
<evidence type="ECO:0000313" key="2">
    <source>
        <dbReference type="Proteomes" id="UP000078419"/>
    </source>
</evidence>
<dbReference type="Proteomes" id="UP000078419">
    <property type="component" value="Unassembled WGS sequence"/>
</dbReference>
<name>A0AA45UV85_ANAPH</name>
<protein>
    <submittedName>
        <fullName evidence="1">Uncharacterized protein</fullName>
    </submittedName>
</protein>
<dbReference type="EMBL" id="FLLR01000200">
    <property type="protein sequence ID" value="SBO15090.1"/>
    <property type="molecule type" value="Genomic_DNA"/>
</dbReference>
<sequence length="83" mass="9543">MSPTILVEETFMTSLALMCNFMETVYRPWGHRLRIHQVLVSPKLIGVAKTPNLFLITFFHVKCLLLSSLSPSRTPTRKRGVER</sequence>
<proteinExistence type="predicted"/>
<gene>
    <name evidence="1" type="ORF">ANAPC1_01468</name>
</gene>
<evidence type="ECO:0000313" key="1">
    <source>
        <dbReference type="EMBL" id="SBO15090.1"/>
    </source>
</evidence>
<dbReference type="AlphaFoldDB" id="A0AA45UV85"/>
<accession>A0AA45UV85</accession>
<organism evidence="1 2">
    <name type="scientific">Anaplasma phagocytophilum</name>
    <name type="common">Ehrlichia phagocytophila</name>
    <dbReference type="NCBI Taxonomy" id="948"/>
    <lineage>
        <taxon>Bacteria</taxon>
        <taxon>Pseudomonadati</taxon>
        <taxon>Pseudomonadota</taxon>
        <taxon>Alphaproteobacteria</taxon>
        <taxon>Rickettsiales</taxon>
        <taxon>Anaplasmataceae</taxon>
        <taxon>Anaplasma</taxon>
        <taxon>phagocytophilum group</taxon>
    </lineage>
</organism>
<comment type="caution">
    <text evidence="1">The sequence shown here is derived from an EMBL/GenBank/DDBJ whole genome shotgun (WGS) entry which is preliminary data.</text>
</comment>